<dbReference type="EMBL" id="HACA01003857">
    <property type="protein sequence ID" value="CDW21218.1"/>
    <property type="molecule type" value="Transcribed_RNA"/>
</dbReference>
<name>A0A0K2T5B0_LEPSM</name>
<sequence length="62" mass="6936">ETENLKKDKQGVPTINAATVFPDLAGPETRFLFHVIGGKCDWPTTSDDTCENNDNYRKHVSL</sequence>
<dbReference type="AlphaFoldDB" id="A0A0K2T5B0"/>
<reference evidence="1" key="1">
    <citation type="submission" date="2014-05" db="EMBL/GenBank/DDBJ databases">
        <authorList>
            <person name="Chronopoulou M."/>
        </authorList>
    </citation>
    <scope>NUCLEOTIDE SEQUENCE</scope>
    <source>
        <tissue evidence="1">Whole organism</tissue>
    </source>
</reference>
<proteinExistence type="predicted"/>
<organism evidence="1">
    <name type="scientific">Lepeophtheirus salmonis</name>
    <name type="common">Salmon louse</name>
    <name type="synonym">Caligus salmonis</name>
    <dbReference type="NCBI Taxonomy" id="72036"/>
    <lineage>
        <taxon>Eukaryota</taxon>
        <taxon>Metazoa</taxon>
        <taxon>Ecdysozoa</taxon>
        <taxon>Arthropoda</taxon>
        <taxon>Crustacea</taxon>
        <taxon>Multicrustacea</taxon>
        <taxon>Hexanauplia</taxon>
        <taxon>Copepoda</taxon>
        <taxon>Siphonostomatoida</taxon>
        <taxon>Caligidae</taxon>
        <taxon>Lepeophtheirus</taxon>
    </lineage>
</organism>
<evidence type="ECO:0000313" key="1">
    <source>
        <dbReference type="EMBL" id="CDW21218.1"/>
    </source>
</evidence>
<protein>
    <submittedName>
        <fullName evidence="1">Uncharacterized protein</fullName>
    </submittedName>
</protein>
<feature type="non-terminal residue" evidence="1">
    <location>
        <position position="1"/>
    </location>
</feature>
<accession>A0A0K2T5B0</accession>